<dbReference type="EMBL" id="BAABAF010000009">
    <property type="protein sequence ID" value="GAA3773229.1"/>
    <property type="molecule type" value="Genomic_DNA"/>
</dbReference>
<dbReference type="InterPro" id="IPR032823">
    <property type="entry name" value="BCA_ABC_TP_C"/>
</dbReference>
<dbReference type="InterPro" id="IPR051120">
    <property type="entry name" value="ABC_AA/LPS_Transport"/>
</dbReference>
<evidence type="ECO:0000259" key="4">
    <source>
        <dbReference type="PROSITE" id="PS50893"/>
    </source>
</evidence>
<protein>
    <submittedName>
        <fullName evidence="5">ABC transporter ATP-binding protein</fullName>
    </submittedName>
</protein>
<dbReference type="InterPro" id="IPR003439">
    <property type="entry name" value="ABC_transporter-like_ATP-bd"/>
</dbReference>
<dbReference type="CDD" id="cd03219">
    <property type="entry name" value="ABC_Mj1267_LivG_branched"/>
    <property type="match status" value="1"/>
</dbReference>
<feature type="domain" description="ABC transporter" evidence="4">
    <location>
        <begin position="38"/>
        <end position="286"/>
    </location>
</feature>
<dbReference type="InterPro" id="IPR027417">
    <property type="entry name" value="P-loop_NTPase"/>
</dbReference>
<evidence type="ECO:0000313" key="6">
    <source>
        <dbReference type="Proteomes" id="UP001500540"/>
    </source>
</evidence>
<dbReference type="PANTHER" id="PTHR45772:SF4">
    <property type="entry name" value="ABC TRANSPORTER ATP-BINDING PROTEIN"/>
    <property type="match status" value="1"/>
</dbReference>
<name>A0ABP7GS41_9MICO</name>
<proteinExistence type="predicted"/>
<comment type="caution">
    <text evidence="5">The sequence shown here is derived from an EMBL/GenBank/DDBJ whole genome shotgun (WGS) entry which is preliminary data.</text>
</comment>
<dbReference type="Proteomes" id="UP001500540">
    <property type="component" value="Unassembled WGS sequence"/>
</dbReference>
<reference evidence="6" key="1">
    <citation type="journal article" date="2019" name="Int. J. Syst. Evol. Microbiol.">
        <title>The Global Catalogue of Microorganisms (GCM) 10K type strain sequencing project: providing services to taxonomists for standard genome sequencing and annotation.</title>
        <authorList>
            <consortium name="The Broad Institute Genomics Platform"/>
            <consortium name="The Broad Institute Genome Sequencing Center for Infectious Disease"/>
            <person name="Wu L."/>
            <person name="Ma J."/>
        </authorList>
    </citation>
    <scope>NUCLEOTIDE SEQUENCE [LARGE SCALE GENOMIC DNA]</scope>
    <source>
        <strain evidence="6">JCM 16950</strain>
    </source>
</reference>
<evidence type="ECO:0000256" key="1">
    <source>
        <dbReference type="ARBA" id="ARBA00022448"/>
    </source>
</evidence>
<dbReference type="SUPFAM" id="SSF52540">
    <property type="entry name" value="P-loop containing nucleoside triphosphate hydrolases"/>
    <property type="match status" value="1"/>
</dbReference>
<evidence type="ECO:0000313" key="5">
    <source>
        <dbReference type="EMBL" id="GAA3773229.1"/>
    </source>
</evidence>
<gene>
    <name evidence="5" type="ORF">GCM10022240_26460</name>
</gene>
<keyword evidence="3 5" id="KW-0067">ATP-binding</keyword>
<sequence>MQIGIVWSGSAERRLSLEWKVTDVSRIASTAHSTAAHLSVRDVSLSFGGIKVLDAVSLEADAASVLGLVGPNGAGKTSLFNCISGHYRPSSGSIRIDDAEVLTMAPSQLATVGLARTFQHPALQLKATVLENVLLGGHSRLSGEVFSWGFRVPATVRGERSIRKEARELLDRFRLGWAADEPAGDLSHGLHKSVELCRALLARPKLLLLDEPAAGLSHAEIDAFIESVAEIRSSFDLTIVIVEHHMGLVSAITDKVVVLDNGRKLMEGTAAEAQQDPRVIEAYLGTSAVG</sequence>
<keyword evidence="6" id="KW-1185">Reference proteome</keyword>
<dbReference type="InterPro" id="IPR003593">
    <property type="entry name" value="AAA+_ATPase"/>
</dbReference>
<evidence type="ECO:0000256" key="3">
    <source>
        <dbReference type="ARBA" id="ARBA00022840"/>
    </source>
</evidence>
<evidence type="ECO:0000256" key="2">
    <source>
        <dbReference type="ARBA" id="ARBA00022741"/>
    </source>
</evidence>
<dbReference type="Pfam" id="PF00005">
    <property type="entry name" value="ABC_tran"/>
    <property type="match status" value="1"/>
</dbReference>
<keyword evidence="1" id="KW-0813">Transport</keyword>
<accession>A0ABP7GS41</accession>
<keyword evidence="2" id="KW-0547">Nucleotide-binding</keyword>
<dbReference type="Gene3D" id="3.40.50.300">
    <property type="entry name" value="P-loop containing nucleotide triphosphate hydrolases"/>
    <property type="match status" value="1"/>
</dbReference>
<dbReference type="GO" id="GO:0005524">
    <property type="term" value="F:ATP binding"/>
    <property type="evidence" value="ECO:0007669"/>
    <property type="project" value="UniProtKB-KW"/>
</dbReference>
<dbReference type="Pfam" id="PF12399">
    <property type="entry name" value="BCA_ABC_TP_C"/>
    <property type="match status" value="1"/>
</dbReference>
<organism evidence="5 6">
    <name type="scientific">Microbacterium kribbense</name>
    <dbReference type="NCBI Taxonomy" id="433645"/>
    <lineage>
        <taxon>Bacteria</taxon>
        <taxon>Bacillati</taxon>
        <taxon>Actinomycetota</taxon>
        <taxon>Actinomycetes</taxon>
        <taxon>Micrococcales</taxon>
        <taxon>Microbacteriaceae</taxon>
        <taxon>Microbacterium</taxon>
    </lineage>
</organism>
<dbReference type="PANTHER" id="PTHR45772">
    <property type="entry name" value="CONSERVED COMPONENT OF ABC TRANSPORTER FOR NATURAL AMINO ACIDS-RELATED"/>
    <property type="match status" value="1"/>
</dbReference>
<dbReference type="PROSITE" id="PS50893">
    <property type="entry name" value="ABC_TRANSPORTER_2"/>
    <property type="match status" value="1"/>
</dbReference>
<dbReference type="RefSeq" id="WP_344784398.1">
    <property type="nucleotide sequence ID" value="NZ_BAABAF010000009.1"/>
</dbReference>
<dbReference type="SMART" id="SM00382">
    <property type="entry name" value="AAA"/>
    <property type="match status" value="1"/>
</dbReference>